<dbReference type="SUPFAM" id="SSF56784">
    <property type="entry name" value="HAD-like"/>
    <property type="match status" value="1"/>
</dbReference>
<keyword evidence="2" id="KW-1185">Reference proteome</keyword>
<dbReference type="SFLD" id="SFLDG01129">
    <property type="entry name" value="C1.5:_HAD__Beta-PGM__Phosphata"/>
    <property type="match status" value="1"/>
</dbReference>
<dbReference type="SFLD" id="SFLDS00003">
    <property type="entry name" value="Haloacid_Dehalogenase"/>
    <property type="match status" value="1"/>
</dbReference>
<dbReference type="Gene3D" id="3.40.50.1000">
    <property type="entry name" value="HAD superfamily/HAD-like"/>
    <property type="match status" value="1"/>
</dbReference>
<name>A0A1B7TEN3_9ASCO</name>
<dbReference type="SFLD" id="SFLDG01132">
    <property type="entry name" value="C1.5.3:_5'-Nucleotidase_Like"/>
    <property type="match status" value="1"/>
</dbReference>
<dbReference type="Gene3D" id="1.10.150.450">
    <property type="match status" value="1"/>
</dbReference>
<protein>
    <submittedName>
        <fullName evidence="1">Pyrimidine 5-nucleotidase</fullName>
    </submittedName>
</protein>
<dbReference type="InterPro" id="IPR036412">
    <property type="entry name" value="HAD-like_sf"/>
</dbReference>
<gene>
    <name evidence="1" type="ORF">HANVADRAFT_52652</name>
</gene>
<dbReference type="Proteomes" id="UP000092321">
    <property type="component" value="Unassembled WGS sequence"/>
</dbReference>
<dbReference type="GO" id="GO:0006206">
    <property type="term" value="P:pyrimidine nucleobase metabolic process"/>
    <property type="evidence" value="ECO:0007669"/>
    <property type="project" value="TreeGrafter"/>
</dbReference>
<dbReference type="PANTHER" id="PTHR47438">
    <property type="entry name" value="PHOSPHATE METABOLISM PROTEIN 8-RELATED"/>
    <property type="match status" value="1"/>
</dbReference>
<dbReference type="AlphaFoldDB" id="A0A1B7TEN3"/>
<evidence type="ECO:0000313" key="1">
    <source>
        <dbReference type="EMBL" id="OBA27125.1"/>
    </source>
</evidence>
<proteinExistence type="predicted"/>
<dbReference type="Pfam" id="PF00702">
    <property type="entry name" value="Hydrolase"/>
    <property type="match status" value="1"/>
</dbReference>
<dbReference type="InterPro" id="IPR006439">
    <property type="entry name" value="HAD-SF_hydro_IA"/>
</dbReference>
<comment type="caution">
    <text evidence="1">The sequence shown here is derived from an EMBL/GenBank/DDBJ whole genome shotgun (WGS) entry which is preliminary data.</text>
</comment>
<sequence>MSLETNNTTVKPALKKTISIDDYKEESPDRKLIDMINHIHSVQSFENLLDLTSDWKLKDHQIDSIKYNGLTTYERLMSLVLLPSNAESRNEYAYIIKNQLERNNQHLQSILNTSPGTTINEKIIFGNPTPCSKVFLFDIDNCLYSKKLNIHMLMQIFIRKYFQYILKLDSYDVAKKLNEKYYKQYGLAIKGLINEHPDLKIDPIEYNSFVDDALPLHEIIKPDLELRETLLKIRKSGKFEKMWLFTNAYKSHALRCIVLLGIADLFDGLTFCDYEMVKELSCKPDPSCYLKMSKQVGLIGNTLEEKLQNCYFIDDSLRNLEMGVNLNMKNCILIDQDVTEPYLIEANEKGKTINVVGSFSDLETVFSDLF</sequence>
<dbReference type="NCBIfam" id="TIGR01509">
    <property type="entry name" value="HAD-SF-IA-v3"/>
    <property type="match status" value="1"/>
</dbReference>
<evidence type="ECO:0000313" key="2">
    <source>
        <dbReference type="Proteomes" id="UP000092321"/>
    </source>
</evidence>
<dbReference type="EMBL" id="LXPE01000011">
    <property type="protein sequence ID" value="OBA27125.1"/>
    <property type="molecule type" value="Genomic_DNA"/>
</dbReference>
<dbReference type="GO" id="GO:0008252">
    <property type="term" value="F:nucleotidase activity"/>
    <property type="evidence" value="ECO:0007669"/>
    <property type="project" value="TreeGrafter"/>
</dbReference>
<dbReference type="OrthoDB" id="1065058at2759"/>
<dbReference type="GO" id="GO:0009166">
    <property type="term" value="P:nucleotide catabolic process"/>
    <property type="evidence" value="ECO:0007669"/>
    <property type="project" value="TreeGrafter"/>
</dbReference>
<dbReference type="InterPro" id="IPR010237">
    <property type="entry name" value="Pyr-5-nucltdase"/>
</dbReference>
<reference evidence="2" key="1">
    <citation type="journal article" date="2016" name="Proc. Natl. Acad. Sci. U.S.A.">
        <title>Comparative genomics of biotechnologically important yeasts.</title>
        <authorList>
            <person name="Riley R."/>
            <person name="Haridas S."/>
            <person name="Wolfe K.H."/>
            <person name="Lopes M.R."/>
            <person name="Hittinger C.T."/>
            <person name="Goeker M."/>
            <person name="Salamov A.A."/>
            <person name="Wisecaver J.H."/>
            <person name="Long T.M."/>
            <person name="Calvey C.H."/>
            <person name="Aerts A.L."/>
            <person name="Barry K.W."/>
            <person name="Choi C."/>
            <person name="Clum A."/>
            <person name="Coughlan A.Y."/>
            <person name="Deshpande S."/>
            <person name="Douglass A.P."/>
            <person name="Hanson S.J."/>
            <person name="Klenk H.-P."/>
            <person name="LaButti K.M."/>
            <person name="Lapidus A."/>
            <person name="Lindquist E.A."/>
            <person name="Lipzen A.M."/>
            <person name="Meier-Kolthoff J.P."/>
            <person name="Ohm R.A."/>
            <person name="Otillar R.P."/>
            <person name="Pangilinan J.L."/>
            <person name="Peng Y."/>
            <person name="Rokas A."/>
            <person name="Rosa C.A."/>
            <person name="Scheuner C."/>
            <person name="Sibirny A.A."/>
            <person name="Slot J.C."/>
            <person name="Stielow J.B."/>
            <person name="Sun H."/>
            <person name="Kurtzman C.P."/>
            <person name="Blackwell M."/>
            <person name="Grigoriev I.V."/>
            <person name="Jeffries T.W."/>
        </authorList>
    </citation>
    <scope>NUCLEOTIDE SEQUENCE [LARGE SCALE GENOMIC DNA]</scope>
    <source>
        <strain evidence="2">NRRL Y-1626</strain>
    </source>
</reference>
<dbReference type="PANTHER" id="PTHR47438:SF1">
    <property type="entry name" value="PHOSPHATE METABOLISM PROTEIN 8-RELATED"/>
    <property type="match status" value="1"/>
</dbReference>
<dbReference type="NCBIfam" id="TIGR01993">
    <property type="entry name" value="Pyr-5-nucltdase"/>
    <property type="match status" value="1"/>
</dbReference>
<dbReference type="InterPro" id="IPR052791">
    <property type="entry name" value="SSM1_domain"/>
</dbReference>
<accession>A0A1B7TEN3</accession>
<dbReference type="InterPro" id="IPR023214">
    <property type="entry name" value="HAD_sf"/>
</dbReference>
<organism evidence="1 2">
    <name type="scientific">Hanseniaspora valbyensis NRRL Y-1626</name>
    <dbReference type="NCBI Taxonomy" id="766949"/>
    <lineage>
        <taxon>Eukaryota</taxon>
        <taxon>Fungi</taxon>
        <taxon>Dikarya</taxon>
        <taxon>Ascomycota</taxon>
        <taxon>Saccharomycotina</taxon>
        <taxon>Saccharomycetes</taxon>
        <taxon>Saccharomycodales</taxon>
        <taxon>Saccharomycodaceae</taxon>
        <taxon>Hanseniaspora</taxon>
    </lineage>
</organism>